<accession>A0ABT3SDJ7</accession>
<organism evidence="3 4">
    <name type="scientific">Mycobacterium pinniadriaticum</name>
    <dbReference type="NCBI Taxonomy" id="2994102"/>
    <lineage>
        <taxon>Bacteria</taxon>
        <taxon>Bacillati</taxon>
        <taxon>Actinomycetota</taxon>
        <taxon>Actinomycetes</taxon>
        <taxon>Mycobacteriales</taxon>
        <taxon>Mycobacteriaceae</taxon>
        <taxon>Mycobacterium</taxon>
    </lineage>
</organism>
<dbReference type="EMBL" id="JAPJDO010000009">
    <property type="protein sequence ID" value="MCX2937575.1"/>
    <property type="molecule type" value="Genomic_DNA"/>
</dbReference>
<gene>
    <name evidence="3" type="ORF">ORI27_12765</name>
</gene>
<sequence length="74" mass="7009">MSMPPRPVMIAATGAVLFGALTVSGGVAPAAPSPAPAPGPTSASSSDDIADMVMDAIARQAPPTTTAVPAPPAG</sequence>
<feature type="chain" id="PRO_5046821751" evidence="2">
    <location>
        <begin position="31"/>
        <end position="74"/>
    </location>
</feature>
<keyword evidence="4" id="KW-1185">Reference proteome</keyword>
<evidence type="ECO:0000313" key="3">
    <source>
        <dbReference type="EMBL" id="MCX2937575.1"/>
    </source>
</evidence>
<reference evidence="3 4" key="1">
    <citation type="submission" date="2022-11" db="EMBL/GenBank/DDBJ databases">
        <title>Mycobacterium sp. nov.</title>
        <authorList>
            <person name="Papic B."/>
            <person name="Spicic S."/>
            <person name="Duvnjak S."/>
        </authorList>
    </citation>
    <scope>NUCLEOTIDE SEQUENCE [LARGE SCALE GENOMIC DNA]</scope>
    <source>
        <strain evidence="3 4">CVI_P4</strain>
    </source>
</reference>
<feature type="region of interest" description="Disordered" evidence="1">
    <location>
        <begin position="27"/>
        <end position="48"/>
    </location>
</feature>
<feature type="signal peptide" evidence="2">
    <location>
        <begin position="1"/>
        <end position="30"/>
    </location>
</feature>
<dbReference type="Proteomes" id="UP001300745">
    <property type="component" value="Unassembled WGS sequence"/>
</dbReference>
<evidence type="ECO:0000313" key="4">
    <source>
        <dbReference type="Proteomes" id="UP001300745"/>
    </source>
</evidence>
<evidence type="ECO:0000256" key="2">
    <source>
        <dbReference type="SAM" id="SignalP"/>
    </source>
</evidence>
<comment type="caution">
    <text evidence="3">The sequence shown here is derived from an EMBL/GenBank/DDBJ whole genome shotgun (WGS) entry which is preliminary data.</text>
</comment>
<protein>
    <submittedName>
        <fullName evidence="3">Uncharacterized protein</fullName>
    </submittedName>
</protein>
<proteinExistence type="predicted"/>
<dbReference type="RefSeq" id="WP_265997261.1">
    <property type="nucleotide sequence ID" value="NZ_JAPJDN010000009.1"/>
</dbReference>
<name>A0ABT3SDJ7_9MYCO</name>
<evidence type="ECO:0000256" key="1">
    <source>
        <dbReference type="SAM" id="MobiDB-lite"/>
    </source>
</evidence>
<keyword evidence="2" id="KW-0732">Signal</keyword>